<evidence type="ECO:0000256" key="1">
    <source>
        <dbReference type="SAM" id="MobiDB-lite"/>
    </source>
</evidence>
<organism evidence="2 3">
    <name type="scientific">Liparis tanakae</name>
    <name type="common">Tanaka's snailfish</name>
    <dbReference type="NCBI Taxonomy" id="230148"/>
    <lineage>
        <taxon>Eukaryota</taxon>
        <taxon>Metazoa</taxon>
        <taxon>Chordata</taxon>
        <taxon>Craniata</taxon>
        <taxon>Vertebrata</taxon>
        <taxon>Euteleostomi</taxon>
        <taxon>Actinopterygii</taxon>
        <taxon>Neopterygii</taxon>
        <taxon>Teleostei</taxon>
        <taxon>Neoteleostei</taxon>
        <taxon>Acanthomorphata</taxon>
        <taxon>Eupercaria</taxon>
        <taxon>Perciformes</taxon>
        <taxon>Cottioidei</taxon>
        <taxon>Cottales</taxon>
        <taxon>Liparidae</taxon>
        <taxon>Liparis</taxon>
    </lineage>
</organism>
<accession>A0A4Z2IZT4</accession>
<protein>
    <submittedName>
        <fullName evidence="2">Uncharacterized protein</fullName>
    </submittedName>
</protein>
<comment type="caution">
    <text evidence="2">The sequence shown here is derived from an EMBL/GenBank/DDBJ whole genome shotgun (WGS) entry which is preliminary data.</text>
</comment>
<feature type="compositionally biased region" description="Basic and acidic residues" evidence="1">
    <location>
        <begin position="1"/>
        <end position="14"/>
    </location>
</feature>
<sequence>MSTGDREQLQEKESNSTSPLTRQLSSQQDDSYILRRDVHAPARRRRLVSAAIKQCIVEKKENKPREHAAVWTPQQAGTLHCSVSFLGSWTGHSLLPQPDEANVLLPRSSACRGLLCTVLTPVHRAGLQ</sequence>
<dbReference type="Proteomes" id="UP000314294">
    <property type="component" value="Unassembled WGS sequence"/>
</dbReference>
<name>A0A4Z2IZT4_9TELE</name>
<keyword evidence="3" id="KW-1185">Reference proteome</keyword>
<proteinExistence type="predicted"/>
<feature type="region of interest" description="Disordered" evidence="1">
    <location>
        <begin position="1"/>
        <end position="36"/>
    </location>
</feature>
<gene>
    <name evidence="2" type="ORF">EYF80_006544</name>
</gene>
<evidence type="ECO:0000313" key="3">
    <source>
        <dbReference type="Proteomes" id="UP000314294"/>
    </source>
</evidence>
<dbReference type="AlphaFoldDB" id="A0A4Z2IZT4"/>
<evidence type="ECO:0000313" key="2">
    <source>
        <dbReference type="EMBL" id="TNN83211.1"/>
    </source>
</evidence>
<reference evidence="2 3" key="1">
    <citation type="submission" date="2019-03" db="EMBL/GenBank/DDBJ databases">
        <title>First draft genome of Liparis tanakae, snailfish: a comprehensive survey of snailfish specific genes.</title>
        <authorList>
            <person name="Kim W."/>
            <person name="Song I."/>
            <person name="Jeong J.-H."/>
            <person name="Kim D."/>
            <person name="Kim S."/>
            <person name="Ryu S."/>
            <person name="Song J.Y."/>
            <person name="Lee S.K."/>
        </authorList>
    </citation>
    <scope>NUCLEOTIDE SEQUENCE [LARGE SCALE GENOMIC DNA]</scope>
    <source>
        <tissue evidence="2">Muscle</tissue>
    </source>
</reference>
<dbReference type="EMBL" id="SRLO01000034">
    <property type="protein sequence ID" value="TNN83211.1"/>
    <property type="molecule type" value="Genomic_DNA"/>
</dbReference>
<feature type="compositionally biased region" description="Polar residues" evidence="1">
    <location>
        <begin position="15"/>
        <end position="30"/>
    </location>
</feature>